<dbReference type="EMBL" id="JXJN01015213">
    <property type="status" value="NOT_ANNOTATED_CDS"/>
    <property type="molecule type" value="Genomic_DNA"/>
</dbReference>
<dbReference type="EMBL" id="JXJN01015214">
    <property type="status" value="NOT_ANNOTATED_CDS"/>
    <property type="molecule type" value="Genomic_DNA"/>
</dbReference>
<evidence type="ECO:0000259" key="3">
    <source>
        <dbReference type="PROSITE" id="PS51117"/>
    </source>
</evidence>
<dbReference type="Pfam" id="PF00055">
    <property type="entry name" value="Laminin_N"/>
    <property type="match status" value="1"/>
</dbReference>
<evidence type="ECO:0000313" key="4">
    <source>
        <dbReference type="EnsemblMetazoa" id="GPPI031649-PA"/>
    </source>
</evidence>
<proteinExistence type="predicted"/>
<dbReference type="GO" id="GO:0009887">
    <property type="term" value="P:animal organ morphogenesis"/>
    <property type="evidence" value="ECO:0007669"/>
    <property type="project" value="TreeGrafter"/>
</dbReference>
<dbReference type="SMART" id="SM00136">
    <property type="entry name" value="LamNT"/>
    <property type="match status" value="1"/>
</dbReference>
<keyword evidence="5" id="KW-1185">Reference proteome</keyword>
<reference evidence="4" key="2">
    <citation type="submission" date="2020-05" db="UniProtKB">
        <authorList>
            <consortium name="EnsemblMetazoa"/>
        </authorList>
    </citation>
    <scope>IDENTIFICATION</scope>
    <source>
        <strain evidence="4">IAEA</strain>
    </source>
</reference>
<evidence type="ECO:0000313" key="5">
    <source>
        <dbReference type="Proteomes" id="UP000092460"/>
    </source>
</evidence>
<organism evidence="4 5">
    <name type="scientific">Glossina palpalis gambiensis</name>
    <dbReference type="NCBI Taxonomy" id="67801"/>
    <lineage>
        <taxon>Eukaryota</taxon>
        <taxon>Metazoa</taxon>
        <taxon>Ecdysozoa</taxon>
        <taxon>Arthropoda</taxon>
        <taxon>Hexapoda</taxon>
        <taxon>Insecta</taxon>
        <taxon>Pterygota</taxon>
        <taxon>Neoptera</taxon>
        <taxon>Endopterygota</taxon>
        <taxon>Diptera</taxon>
        <taxon>Brachycera</taxon>
        <taxon>Muscomorpha</taxon>
        <taxon>Hippoboscoidea</taxon>
        <taxon>Glossinidae</taxon>
        <taxon>Glossina</taxon>
    </lineage>
</organism>
<reference evidence="5" key="1">
    <citation type="submission" date="2015-01" db="EMBL/GenBank/DDBJ databases">
        <authorList>
            <person name="Aksoy S."/>
            <person name="Warren W."/>
            <person name="Wilson R.K."/>
        </authorList>
    </citation>
    <scope>NUCLEOTIDE SEQUENCE [LARGE SCALE GENOMIC DNA]</scope>
    <source>
        <strain evidence="5">IAEA</strain>
    </source>
</reference>
<dbReference type="PROSITE" id="PS51117">
    <property type="entry name" value="LAMININ_NTER"/>
    <property type="match status" value="1"/>
</dbReference>
<sequence>MQPCGFCLHSLRLLDSMADSHELNASNGGNGGGGGLFPQLFNVAIRASIRANATCGQNGREEYCKLVDAYPHKKWATQCGICNSHSSDMAKHRPIESVISNTQSDDRWWQSPTLQNGHNYEYITITLDLKQPLSSSLLVVFNKCNRPVKTETNRIELSWTFKDVKQPSHRGQPTTTKNEISYVVCHKLTLRTLADSMEAAIPNVSFVEKTGVPVHVLCRSFCPLKRTALYGDIGIEWRALSPEHMFFYKVSPPDCYKRCKEKHPSLSRIL</sequence>
<dbReference type="AlphaFoldDB" id="A0A1B0BIX7"/>
<dbReference type="PANTHER" id="PTHR10574">
    <property type="entry name" value="NETRIN/LAMININ-RELATED"/>
    <property type="match status" value="1"/>
</dbReference>
<dbReference type="Gene3D" id="2.60.120.260">
    <property type="entry name" value="Galactose-binding domain-like"/>
    <property type="match status" value="1"/>
</dbReference>
<evidence type="ECO:0000256" key="1">
    <source>
        <dbReference type="ARBA" id="ARBA00023157"/>
    </source>
</evidence>
<dbReference type="GO" id="GO:0005201">
    <property type="term" value="F:extracellular matrix structural constituent"/>
    <property type="evidence" value="ECO:0007669"/>
    <property type="project" value="TreeGrafter"/>
</dbReference>
<dbReference type="EMBL" id="JXJN01015212">
    <property type="status" value="NOT_ANNOTATED_CDS"/>
    <property type="molecule type" value="Genomic_DNA"/>
</dbReference>
<dbReference type="VEuPathDB" id="VectorBase:GPPI031649"/>
<keyword evidence="1" id="KW-1015">Disulfide bond</keyword>
<dbReference type="PANTHER" id="PTHR10574:SF445">
    <property type="entry name" value="LAMININ SUBUNIT ALPHA 3"/>
    <property type="match status" value="1"/>
</dbReference>
<feature type="domain" description="Laminin N-terminal" evidence="3">
    <location>
        <begin position="32"/>
        <end position="270"/>
    </location>
</feature>
<accession>A0A1B0BIX7</accession>
<name>A0A1B0BIX7_9MUSC</name>
<protein>
    <recommendedName>
        <fullName evidence="3">Laminin N-terminal domain-containing protein</fullName>
    </recommendedName>
</protein>
<dbReference type="GO" id="GO:0005604">
    <property type="term" value="C:basement membrane"/>
    <property type="evidence" value="ECO:0007669"/>
    <property type="project" value="TreeGrafter"/>
</dbReference>
<dbReference type="GO" id="GO:0007411">
    <property type="term" value="P:axon guidance"/>
    <property type="evidence" value="ECO:0007669"/>
    <property type="project" value="TreeGrafter"/>
</dbReference>
<dbReference type="InterPro" id="IPR050440">
    <property type="entry name" value="Laminin/Netrin_ECM"/>
</dbReference>
<evidence type="ECO:0000256" key="2">
    <source>
        <dbReference type="ARBA" id="ARBA00023292"/>
    </source>
</evidence>
<dbReference type="Proteomes" id="UP000092460">
    <property type="component" value="Unassembled WGS sequence"/>
</dbReference>
<dbReference type="STRING" id="67801.A0A1B0BIX7"/>
<keyword evidence="2" id="KW-0424">Laminin EGF-like domain</keyword>
<dbReference type="EMBL" id="JXJN01015215">
    <property type="status" value="NOT_ANNOTATED_CDS"/>
    <property type="molecule type" value="Genomic_DNA"/>
</dbReference>
<dbReference type="InterPro" id="IPR008211">
    <property type="entry name" value="Laminin_N"/>
</dbReference>
<dbReference type="EnsemblMetazoa" id="GPPI031649-RA">
    <property type="protein sequence ID" value="GPPI031649-PA"/>
    <property type="gene ID" value="GPPI031649"/>
</dbReference>
<dbReference type="GO" id="GO:0009888">
    <property type="term" value="P:tissue development"/>
    <property type="evidence" value="ECO:0007669"/>
    <property type="project" value="TreeGrafter"/>
</dbReference>